<sequence>MATLVLSSEPPRFRSCSTGSRAADSWVMPASDRPSLKASRTNPDLAGGDITLSLGNSEAWKDLDNIAALGLSLNAEGDNEPTERSSRASYSRTRFSEESTRLERTVSADPAVMERQLQRRRVIEELISTEESYIGDIKFLMNVYVTILASLPTQHQGLRSSINRNLTDIVELHEGILGELHRVVPNSEYTQLQQIQPAHKPPPRPNHQRWYSLDSVPEVKDGTPWLRDIPGMVAEPTVAADVAQVFGDRMYRFFVYEEYGAKYEMMIKDVASTHRAMPQWETYQKGLEALAASLGSANHHVDRSRKSLTIGDLLVKPIQRICRYPLLFAELLKHTPVYDCPNSHAQIEDVLVRLREATAEINRATDDPSVKVTLEKTWLLQDRLMFPDQSFDTNTKANVRLLGQIQLCGALHVCWQTRKGVKGQYMICLLYRDSLCLATAEGLHQVYVIQACIGLNTIKLEEADNCRGLQCHTAPFSWKLVFEIDHQLYEIIMTACTPKEEMEWRTRLTGLIPNEPHDHPEAPLCSSLSLDIKSLGTVFGKPDPSTAGAVSPINRSQSLLTTNSRIPVLSPGRGERARLEALLADVWSRSALPFPGITNRSKSEYLVRSSASAMKRKLSVASITNTFLKRTPSTTSVGQAREKLVADRSTDRDYHPTEESSGQARNTAGSPTLDWSPPRDLRRSGTGQQLEPELLGLRRRFCPWHGQENGAAAAASASTAAARGGDGAGDTSVDKAAVGIAGEQSAAESYKYAVGQVAVTCFNGQEKGERATPCGTRSRNPPTRSRAGADSQNRKQVD</sequence>
<dbReference type="EMBL" id="JAQQWP010000006">
    <property type="protein sequence ID" value="KAK8114263.1"/>
    <property type="molecule type" value="Genomic_DNA"/>
</dbReference>
<feature type="domain" description="DH" evidence="2">
    <location>
        <begin position="118"/>
        <end position="364"/>
    </location>
</feature>
<dbReference type="PANTHER" id="PTHR45818">
    <property type="entry name" value="PROTEIN VAV"/>
    <property type="match status" value="1"/>
</dbReference>
<feature type="region of interest" description="Disordered" evidence="1">
    <location>
        <begin position="1"/>
        <end position="43"/>
    </location>
</feature>
<dbReference type="SMART" id="SM00325">
    <property type="entry name" value="RhoGEF"/>
    <property type="match status" value="1"/>
</dbReference>
<comment type="caution">
    <text evidence="3">The sequence shown here is derived from an EMBL/GenBank/DDBJ whole genome shotgun (WGS) entry which is preliminary data.</text>
</comment>
<feature type="compositionally biased region" description="Polar residues" evidence="1">
    <location>
        <begin position="659"/>
        <end position="670"/>
    </location>
</feature>
<evidence type="ECO:0000313" key="4">
    <source>
        <dbReference type="Proteomes" id="UP001392437"/>
    </source>
</evidence>
<evidence type="ECO:0000259" key="2">
    <source>
        <dbReference type="PROSITE" id="PS50010"/>
    </source>
</evidence>
<gene>
    <name evidence="3" type="ORF">PG999_006332</name>
</gene>
<proteinExistence type="predicted"/>
<accession>A0AAW0QVU9</accession>
<dbReference type="Proteomes" id="UP001392437">
    <property type="component" value="Unassembled WGS sequence"/>
</dbReference>
<organism evidence="3 4">
    <name type="scientific">Apiospora kogelbergensis</name>
    <dbReference type="NCBI Taxonomy" id="1337665"/>
    <lineage>
        <taxon>Eukaryota</taxon>
        <taxon>Fungi</taxon>
        <taxon>Dikarya</taxon>
        <taxon>Ascomycota</taxon>
        <taxon>Pezizomycotina</taxon>
        <taxon>Sordariomycetes</taxon>
        <taxon>Xylariomycetidae</taxon>
        <taxon>Amphisphaeriales</taxon>
        <taxon>Apiosporaceae</taxon>
        <taxon>Apiospora</taxon>
    </lineage>
</organism>
<dbReference type="GO" id="GO:0005737">
    <property type="term" value="C:cytoplasm"/>
    <property type="evidence" value="ECO:0007669"/>
    <property type="project" value="TreeGrafter"/>
</dbReference>
<dbReference type="InterPro" id="IPR000219">
    <property type="entry name" value="DH_dom"/>
</dbReference>
<dbReference type="Pfam" id="PF00621">
    <property type="entry name" value="RhoGEF"/>
    <property type="match status" value="1"/>
</dbReference>
<protein>
    <submittedName>
        <fullName evidence="3">RhoGEF domain-containing protein</fullName>
    </submittedName>
</protein>
<dbReference type="SUPFAM" id="SSF50729">
    <property type="entry name" value="PH domain-like"/>
    <property type="match status" value="1"/>
</dbReference>
<evidence type="ECO:0000256" key="1">
    <source>
        <dbReference type="SAM" id="MobiDB-lite"/>
    </source>
</evidence>
<name>A0AAW0QVU9_9PEZI</name>
<reference evidence="3 4" key="1">
    <citation type="submission" date="2023-01" db="EMBL/GenBank/DDBJ databases">
        <title>Analysis of 21 Apiospora genomes using comparative genomics revels a genus with tremendous synthesis potential of carbohydrate active enzymes and secondary metabolites.</title>
        <authorList>
            <person name="Sorensen T."/>
        </authorList>
    </citation>
    <scope>NUCLEOTIDE SEQUENCE [LARGE SCALE GENOMIC DNA]</scope>
    <source>
        <strain evidence="3 4">CBS 117206</strain>
    </source>
</reference>
<dbReference type="GO" id="GO:0005085">
    <property type="term" value="F:guanyl-nucleotide exchange factor activity"/>
    <property type="evidence" value="ECO:0007669"/>
    <property type="project" value="InterPro"/>
</dbReference>
<dbReference type="PROSITE" id="PS50010">
    <property type="entry name" value="DH_2"/>
    <property type="match status" value="1"/>
</dbReference>
<dbReference type="AlphaFoldDB" id="A0AAW0QVU9"/>
<dbReference type="SUPFAM" id="SSF48065">
    <property type="entry name" value="DBL homology domain (DH-domain)"/>
    <property type="match status" value="1"/>
</dbReference>
<feature type="region of interest" description="Disordered" evidence="1">
    <location>
        <begin position="632"/>
        <end position="692"/>
    </location>
</feature>
<feature type="compositionally biased region" description="Basic and acidic residues" evidence="1">
    <location>
        <begin position="640"/>
        <end position="658"/>
    </location>
</feature>
<dbReference type="InterPro" id="IPR035899">
    <property type="entry name" value="DBL_dom_sf"/>
</dbReference>
<keyword evidence="4" id="KW-1185">Reference proteome</keyword>
<evidence type="ECO:0000313" key="3">
    <source>
        <dbReference type="EMBL" id="KAK8114263.1"/>
    </source>
</evidence>
<feature type="region of interest" description="Disordered" evidence="1">
    <location>
        <begin position="763"/>
        <end position="798"/>
    </location>
</feature>
<feature type="region of interest" description="Disordered" evidence="1">
    <location>
        <begin position="75"/>
        <end position="97"/>
    </location>
</feature>
<dbReference type="PANTHER" id="PTHR45818:SF3">
    <property type="entry name" value="PROTEIN VAV"/>
    <property type="match status" value="1"/>
</dbReference>
<dbReference type="Gene3D" id="1.20.900.10">
    <property type="entry name" value="Dbl homology (DH) domain"/>
    <property type="match status" value="1"/>
</dbReference>